<dbReference type="SMART" id="SM00034">
    <property type="entry name" value="CLECT"/>
    <property type="match status" value="1"/>
</dbReference>
<feature type="signal peptide" evidence="2">
    <location>
        <begin position="1"/>
        <end position="23"/>
    </location>
</feature>
<reference evidence="4 5" key="1">
    <citation type="submission" date="2024-11" db="EMBL/GenBank/DDBJ databases">
        <title>Chromosome-level genome assembly of the freshwater bivalve Anodonta woodiana.</title>
        <authorList>
            <person name="Chen X."/>
        </authorList>
    </citation>
    <scope>NUCLEOTIDE SEQUENCE [LARGE SCALE GENOMIC DNA]</scope>
    <source>
        <strain evidence="4">MN2024</strain>
        <tissue evidence="4">Gills</tissue>
    </source>
</reference>
<evidence type="ECO:0000313" key="4">
    <source>
        <dbReference type="EMBL" id="KAL3871272.1"/>
    </source>
</evidence>
<feature type="coiled-coil region" evidence="1">
    <location>
        <begin position="32"/>
        <end position="59"/>
    </location>
</feature>
<proteinExistence type="predicted"/>
<dbReference type="CDD" id="cd00037">
    <property type="entry name" value="CLECT"/>
    <property type="match status" value="1"/>
</dbReference>
<gene>
    <name evidence="4" type="ORF">ACJMK2_039279</name>
</gene>
<evidence type="ECO:0000256" key="1">
    <source>
        <dbReference type="SAM" id="Coils"/>
    </source>
</evidence>
<accession>A0ABD3WBM7</accession>
<evidence type="ECO:0000313" key="5">
    <source>
        <dbReference type="Proteomes" id="UP001634394"/>
    </source>
</evidence>
<keyword evidence="2" id="KW-0732">Signal</keyword>
<dbReference type="Proteomes" id="UP001634394">
    <property type="component" value="Unassembled WGS sequence"/>
</dbReference>
<dbReference type="InterPro" id="IPR050111">
    <property type="entry name" value="C-type_lectin/snaclec_domain"/>
</dbReference>
<protein>
    <recommendedName>
        <fullName evidence="3">C-type lectin domain-containing protein</fullName>
    </recommendedName>
</protein>
<name>A0ABD3WBM7_SINWO</name>
<dbReference type="Gene3D" id="3.10.100.10">
    <property type="entry name" value="Mannose-Binding Protein A, subunit A"/>
    <property type="match status" value="1"/>
</dbReference>
<dbReference type="InterPro" id="IPR016187">
    <property type="entry name" value="CTDL_fold"/>
</dbReference>
<comment type="caution">
    <text evidence="4">The sequence shown here is derived from an EMBL/GenBank/DDBJ whole genome shotgun (WGS) entry which is preliminary data.</text>
</comment>
<keyword evidence="1" id="KW-0175">Coiled coil</keyword>
<dbReference type="Pfam" id="PF00059">
    <property type="entry name" value="Lectin_C"/>
    <property type="match status" value="1"/>
</dbReference>
<dbReference type="InterPro" id="IPR016186">
    <property type="entry name" value="C-type_lectin-like/link_sf"/>
</dbReference>
<feature type="chain" id="PRO_5044799415" description="C-type lectin domain-containing protein" evidence="2">
    <location>
        <begin position="24"/>
        <end position="316"/>
    </location>
</feature>
<evidence type="ECO:0000256" key="2">
    <source>
        <dbReference type="SAM" id="SignalP"/>
    </source>
</evidence>
<dbReference type="SUPFAM" id="SSF56436">
    <property type="entry name" value="C-type lectin-like"/>
    <property type="match status" value="1"/>
</dbReference>
<dbReference type="AlphaFoldDB" id="A0ABD3WBM7"/>
<dbReference type="PROSITE" id="PS50041">
    <property type="entry name" value="C_TYPE_LECTIN_2"/>
    <property type="match status" value="1"/>
</dbReference>
<evidence type="ECO:0000259" key="3">
    <source>
        <dbReference type="PROSITE" id="PS50041"/>
    </source>
</evidence>
<dbReference type="PANTHER" id="PTHR22803">
    <property type="entry name" value="MANNOSE, PHOSPHOLIPASE, LECTIN RECEPTOR RELATED"/>
    <property type="match status" value="1"/>
</dbReference>
<dbReference type="InterPro" id="IPR001304">
    <property type="entry name" value="C-type_lectin-like"/>
</dbReference>
<sequence length="316" mass="37108">MHFIWPPITTVVLLISFFDHGKGKGKDLEILVTQKLREMIELKDHLESLQKDIEKHISSFLNNNGNIKLNSMVQGLSKEKDIRINFGKKIEYMLETYGQQLAYLVTTVDKIDLHIENRLRANTNATEVSFRSKLEETASAIEEKFTGSMAKLNQTLGNLYEEINQWRVPKQVPHCGDGWTEFQASCYAFIHINMSWFAAEQYCQVLGSHLIRIDNRHEFQFIRAIVNELHRKRLKNGTQTISWYWTAGNDIIKEGHYVWTPWNVPIRYANWYVNEPNNQNNEEHCVDLASHRYFQMNDNNCDLNCYFICEINIKNE</sequence>
<keyword evidence="5" id="KW-1185">Reference proteome</keyword>
<feature type="domain" description="C-type lectin" evidence="3">
    <location>
        <begin position="182"/>
        <end position="310"/>
    </location>
</feature>
<organism evidence="4 5">
    <name type="scientific">Sinanodonta woodiana</name>
    <name type="common">Chinese pond mussel</name>
    <name type="synonym">Anodonta woodiana</name>
    <dbReference type="NCBI Taxonomy" id="1069815"/>
    <lineage>
        <taxon>Eukaryota</taxon>
        <taxon>Metazoa</taxon>
        <taxon>Spiralia</taxon>
        <taxon>Lophotrochozoa</taxon>
        <taxon>Mollusca</taxon>
        <taxon>Bivalvia</taxon>
        <taxon>Autobranchia</taxon>
        <taxon>Heteroconchia</taxon>
        <taxon>Palaeoheterodonta</taxon>
        <taxon>Unionida</taxon>
        <taxon>Unionoidea</taxon>
        <taxon>Unionidae</taxon>
        <taxon>Unioninae</taxon>
        <taxon>Sinanodonta</taxon>
    </lineage>
</organism>
<dbReference type="EMBL" id="JBJQND010000007">
    <property type="protein sequence ID" value="KAL3871272.1"/>
    <property type="molecule type" value="Genomic_DNA"/>
</dbReference>